<dbReference type="NCBIfam" id="NF008121">
    <property type="entry name" value="PRK10869.1"/>
    <property type="match status" value="1"/>
</dbReference>
<evidence type="ECO:0000256" key="6">
    <source>
        <dbReference type="ARBA" id="ARBA00022840"/>
    </source>
</evidence>
<dbReference type="PIRSF" id="PIRSF003128">
    <property type="entry name" value="RecN"/>
    <property type="match status" value="1"/>
</dbReference>
<dbReference type="GO" id="GO:0006310">
    <property type="term" value="P:DNA recombination"/>
    <property type="evidence" value="ECO:0007669"/>
    <property type="project" value="InterPro"/>
</dbReference>
<keyword evidence="7 9" id="KW-0234">DNA repair</keyword>
<dbReference type="InterPro" id="IPR027417">
    <property type="entry name" value="P-loop_NTPase"/>
</dbReference>
<dbReference type="NCBIfam" id="TIGR00634">
    <property type="entry name" value="recN"/>
    <property type="match status" value="1"/>
</dbReference>
<name>A0A318MU85_FRIPE</name>
<dbReference type="Proteomes" id="UP000247838">
    <property type="component" value="Unassembled WGS sequence"/>
</dbReference>
<sequence>MLTQLTVNNFAIVNHLVIDLNSGMTAITGETGAGKSIAVDALNLCLGARSDTSFIRHGSDRLDISAHFVLDDTPSALKWLTHNQLDDTNECILRRVVSQDGRSKAFINGSAVPLNQLKELGQMLIQIHGQHEHQQLLRSEHQQLILDQYLADNILLAKMKEAHRCWKQTKNLLQEYEKSRLERDAHRQLLQYQLKELNEFSPIEGEYEQIDDEYKRLSNSEQLITTSQQLIDLLDENTEFNILSHLSQAKNLALKLVEVDHQLDNITTILEESSIQIKEACYELHHYVDNLDIDPSRVMQLEQRISKQIALSRKHHVKPEELPKLHQQLLDEFNQLSTQDEQGEQLKHDIEKYHQQVIAVAQKLHDKRIKVAATLSKKITKSIQELSMPHGEFKIDITWDEHKLSETGCSQIVFLVTTNPGQPLQPIAKVASGGELSRIALALQVLTAQKMETPALIFDEIDVGISGPTAAKVGNLLRQLGQSTQVITVTHLPQVAGNAHHHYFVVKQTDGKHTQTQINILDNQQRLYELARLLGGDKITDNTLANAKELLID</sequence>
<dbReference type="EMBL" id="QGLM01000021">
    <property type="protein sequence ID" value="PXY94406.1"/>
    <property type="molecule type" value="Genomic_DNA"/>
</dbReference>
<dbReference type="GO" id="GO:0005524">
    <property type="term" value="F:ATP binding"/>
    <property type="evidence" value="ECO:0007669"/>
    <property type="project" value="UniProtKB-KW"/>
</dbReference>
<keyword evidence="5 9" id="KW-0227">DNA damage</keyword>
<dbReference type="GO" id="GO:0009432">
    <property type="term" value="P:SOS response"/>
    <property type="evidence" value="ECO:0007669"/>
    <property type="project" value="UniProtKB-ARBA"/>
</dbReference>
<organism evidence="11 12">
    <name type="scientific">Frischella perrara</name>
    <dbReference type="NCBI Taxonomy" id="1267021"/>
    <lineage>
        <taxon>Bacteria</taxon>
        <taxon>Pseudomonadati</taxon>
        <taxon>Pseudomonadota</taxon>
        <taxon>Gammaproteobacteria</taxon>
        <taxon>Orbales</taxon>
        <taxon>Orbaceae</taxon>
        <taxon>Frischella</taxon>
    </lineage>
</organism>
<dbReference type="FunFam" id="3.40.50.300:FF:000356">
    <property type="entry name" value="DNA repair protein RecN"/>
    <property type="match status" value="1"/>
</dbReference>
<evidence type="ECO:0000256" key="2">
    <source>
        <dbReference type="ARBA" id="ARBA00009441"/>
    </source>
</evidence>
<dbReference type="Pfam" id="PF02463">
    <property type="entry name" value="SMC_N"/>
    <property type="match status" value="1"/>
</dbReference>
<dbReference type="PANTHER" id="PTHR11059">
    <property type="entry name" value="DNA REPAIR PROTEIN RECN"/>
    <property type="match status" value="1"/>
</dbReference>
<dbReference type="GO" id="GO:0043590">
    <property type="term" value="C:bacterial nucleoid"/>
    <property type="evidence" value="ECO:0007669"/>
    <property type="project" value="TreeGrafter"/>
</dbReference>
<gene>
    <name evidence="11" type="ORF">DKK76_11035</name>
</gene>
<evidence type="ECO:0000256" key="9">
    <source>
        <dbReference type="PIRNR" id="PIRNR003128"/>
    </source>
</evidence>
<evidence type="ECO:0000313" key="11">
    <source>
        <dbReference type="EMBL" id="PXY94406.1"/>
    </source>
</evidence>
<accession>A0A318MU85</accession>
<dbReference type="FunFam" id="3.40.50.300:FF:000319">
    <property type="entry name" value="DNA repair protein RecN"/>
    <property type="match status" value="1"/>
</dbReference>
<dbReference type="SUPFAM" id="SSF52540">
    <property type="entry name" value="P-loop containing nucleoside triphosphate hydrolases"/>
    <property type="match status" value="1"/>
</dbReference>
<feature type="domain" description="RecF/RecN/SMC N-terminal" evidence="10">
    <location>
        <begin position="1"/>
        <end position="512"/>
    </location>
</feature>
<proteinExistence type="inferred from homology"/>
<evidence type="ECO:0000256" key="3">
    <source>
        <dbReference type="ARBA" id="ARBA00021315"/>
    </source>
</evidence>
<evidence type="ECO:0000256" key="4">
    <source>
        <dbReference type="ARBA" id="ARBA00022741"/>
    </source>
</evidence>
<evidence type="ECO:0000256" key="1">
    <source>
        <dbReference type="ARBA" id="ARBA00003618"/>
    </source>
</evidence>
<dbReference type="Gene3D" id="3.40.50.300">
    <property type="entry name" value="P-loop containing nucleotide triphosphate hydrolases"/>
    <property type="match status" value="2"/>
</dbReference>
<evidence type="ECO:0000256" key="5">
    <source>
        <dbReference type="ARBA" id="ARBA00022763"/>
    </source>
</evidence>
<dbReference type="GO" id="GO:0006281">
    <property type="term" value="P:DNA repair"/>
    <property type="evidence" value="ECO:0007669"/>
    <property type="project" value="UniProtKB-KW"/>
</dbReference>
<evidence type="ECO:0000256" key="7">
    <source>
        <dbReference type="ARBA" id="ARBA00023204"/>
    </source>
</evidence>
<protein>
    <recommendedName>
        <fullName evidence="3 9">DNA repair protein RecN</fullName>
    </recommendedName>
    <alternativeName>
        <fullName evidence="8 9">Recombination protein N</fullName>
    </alternativeName>
</protein>
<comment type="similarity">
    <text evidence="2 9">Belongs to the RecN family.</text>
</comment>
<dbReference type="InterPro" id="IPR003395">
    <property type="entry name" value="RecF/RecN/SMC_N"/>
</dbReference>
<reference evidence="11 12" key="1">
    <citation type="submission" date="2018-05" db="EMBL/GenBank/DDBJ databases">
        <title>Reference genomes for bee gut microbiota database.</title>
        <authorList>
            <person name="Ellegaard K.M."/>
        </authorList>
    </citation>
    <scope>NUCLEOTIDE SEQUENCE [LARGE SCALE GENOMIC DNA]</scope>
    <source>
        <strain evidence="11 12">ESL0167</strain>
    </source>
</reference>
<dbReference type="AlphaFoldDB" id="A0A318MU85"/>
<comment type="caution">
    <text evidence="11">The sequence shown here is derived from an EMBL/GenBank/DDBJ whole genome shotgun (WGS) entry which is preliminary data.</text>
</comment>
<evidence type="ECO:0000259" key="10">
    <source>
        <dbReference type="Pfam" id="PF02463"/>
    </source>
</evidence>
<evidence type="ECO:0000313" key="12">
    <source>
        <dbReference type="Proteomes" id="UP000247838"/>
    </source>
</evidence>
<dbReference type="RefSeq" id="WP_110444257.1">
    <property type="nucleotide sequence ID" value="NZ_CAMPDX010000004.1"/>
</dbReference>
<keyword evidence="6" id="KW-0067">ATP-binding</keyword>
<dbReference type="CDD" id="cd03241">
    <property type="entry name" value="ABC_RecN"/>
    <property type="match status" value="2"/>
</dbReference>
<comment type="function">
    <text evidence="1 9">May be involved in recombinational repair of damaged DNA.</text>
</comment>
<evidence type="ECO:0000256" key="8">
    <source>
        <dbReference type="ARBA" id="ARBA00033408"/>
    </source>
</evidence>
<keyword evidence="4" id="KW-0547">Nucleotide-binding</keyword>
<dbReference type="PANTHER" id="PTHR11059:SF0">
    <property type="entry name" value="DNA REPAIR PROTEIN RECN"/>
    <property type="match status" value="1"/>
</dbReference>
<dbReference type="InterPro" id="IPR004604">
    <property type="entry name" value="DNA_recomb/repair_RecN"/>
</dbReference>